<keyword evidence="5" id="KW-0443">Lipid metabolism</keyword>
<dbReference type="RefSeq" id="WP_120043990.1">
    <property type="nucleotide sequence ID" value="NZ_QZFU01000036.1"/>
</dbReference>
<evidence type="ECO:0000256" key="4">
    <source>
        <dbReference type="ARBA" id="ARBA00023002"/>
    </source>
</evidence>
<accession>A0A3A4K0V1</accession>
<keyword evidence="6 7" id="KW-0472">Membrane</keyword>
<feature type="transmembrane region" description="Helical" evidence="7">
    <location>
        <begin position="91"/>
        <end position="107"/>
    </location>
</feature>
<dbReference type="GO" id="GO:0008610">
    <property type="term" value="P:lipid biosynthetic process"/>
    <property type="evidence" value="ECO:0007669"/>
    <property type="project" value="InterPro"/>
</dbReference>
<comment type="subcellular location">
    <subcellularLocation>
        <location evidence="1">Endomembrane system</location>
        <topology evidence="1">Multi-pass membrane protein</topology>
    </subcellularLocation>
</comment>
<keyword evidence="3 7" id="KW-1133">Transmembrane helix</keyword>
<keyword evidence="10" id="KW-1185">Reference proteome</keyword>
<dbReference type="GO" id="GO:0005506">
    <property type="term" value="F:iron ion binding"/>
    <property type="evidence" value="ECO:0007669"/>
    <property type="project" value="InterPro"/>
</dbReference>
<evidence type="ECO:0000256" key="7">
    <source>
        <dbReference type="SAM" id="Phobius"/>
    </source>
</evidence>
<evidence type="ECO:0000313" key="10">
    <source>
        <dbReference type="Proteomes" id="UP000266677"/>
    </source>
</evidence>
<organism evidence="9 10">
    <name type="scientific">Nocardia panacis</name>
    <dbReference type="NCBI Taxonomy" id="2340916"/>
    <lineage>
        <taxon>Bacteria</taxon>
        <taxon>Bacillati</taxon>
        <taxon>Actinomycetota</taxon>
        <taxon>Actinomycetes</taxon>
        <taxon>Mycobacteriales</taxon>
        <taxon>Nocardiaceae</taxon>
        <taxon>Nocardia</taxon>
    </lineage>
</organism>
<keyword evidence="4" id="KW-0560">Oxidoreductase</keyword>
<comment type="caution">
    <text evidence="9">The sequence shown here is derived from an EMBL/GenBank/DDBJ whole genome shotgun (WGS) entry which is preliminary data.</text>
</comment>
<dbReference type="PANTHER" id="PTHR21624">
    <property type="entry name" value="STEROL DESATURASE-RELATED PROTEIN"/>
    <property type="match status" value="1"/>
</dbReference>
<feature type="domain" description="Fatty acid hydroxylase" evidence="8">
    <location>
        <begin position="94"/>
        <end position="230"/>
    </location>
</feature>
<evidence type="ECO:0000256" key="2">
    <source>
        <dbReference type="ARBA" id="ARBA00022692"/>
    </source>
</evidence>
<keyword evidence="2 7" id="KW-0812">Transmembrane</keyword>
<dbReference type="GO" id="GO:0016020">
    <property type="term" value="C:membrane"/>
    <property type="evidence" value="ECO:0007669"/>
    <property type="project" value="GOC"/>
</dbReference>
<evidence type="ECO:0000256" key="1">
    <source>
        <dbReference type="ARBA" id="ARBA00004127"/>
    </source>
</evidence>
<gene>
    <name evidence="9" type="ORF">D5S18_27550</name>
</gene>
<evidence type="ECO:0000256" key="6">
    <source>
        <dbReference type="ARBA" id="ARBA00023136"/>
    </source>
</evidence>
<dbReference type="GO" id="GO:0006643">
    <property type="term" value="P:membrane lipid metabolic process"/>
    <property type="evidence" value="ECO:0007669"/>
    <property type="project" value="TreeGrafter"/>
</dbReference>
<dbReference type="Proteomes" id="UP000266677">
    <property type="component" value="Unassembled WGS sequence"/>
</dbReference>
<evidence type="ECO:0000256" key="5">
    <source>
        <dbReference type="ARBA" id="ARBA00023098"/>
    </source>
</evidence>
<dbReference type="GO" id="GO:0012505">
    <property type="term" value="C:endomembrane system"/>
    <property type="evidence" value="ECO:0007669"/>
    <property type="project" value="UniProtKB-SubCell"/>
</dbReference>
<evidence type="ECO:0000313" key="9">
    <source>
        <dbReference type="EMBL" id="RJO70933.1"/>
    </source>
</evidence>
<dbReference type="Pfam" id="PF04116">
    <property type="entry name" value="FA_hydroxylase"/>
    <property type="match status" value="1"/>
</dbReference>
<feature type="transmembrane region" description="Helical" evidence="7">
    <location>
        <begin position="16"/>
        <end position="32"/>
    </location>
</feature>
<dbReference type="InterPro" id="IPR006694">
    <property type="entry name" value="Fatty_acid_hydroxylase"/>
</dbReference>
<dbReference type="PANTHER" id="PTHR21624:SF1">
    <property type="entry name" value="ALKYLGLYCEROL MONOOXYGENASE"/>
    <property type="match status" value="1"/>
</dbReference>
<dbReference type="GO" id="GO:0050479">
    <property type="term" value="F:glyceryl-ether monooxygenase activity"/>
    <property type="evidence" value="ECO:0007669"/>
    <property type="project" value="TreeGrafter"/>
</dbReference>
<protein>
    <submittedName>
        <fullName evidence="9">Sterol desaturase family protein</fullName>
    </submittedName>
</protein>
<proteinExistence type="predicted"/>
<reference evidence="9 10" key="1">
    <citation type="submission" date="2018-09" db="EMBL/GenBank/DDBJ databases">
        <title>YIM PH21274 draft genome.</title>
        <authorList>
            <person name="Miao C."/>
        </authorList>
    </citation>
    <scope>NUCLEOTIDE SEQUENCE [LARGE SCALE GENOMIC DNA]</scope>
    <source>
        <strain evidence="9 10">YIM PH 21724</strain>
    </source>
</reference>
<evidence type="ECO:0000256" key="3">
    <source>
        <dbReference type="ARBA" id="ARBA00022989"/>
    </source>
</evidence>
<sequence length="303" mass="34338">MDLEHLLILVLNKSDIALAILLIVDITAYWLGRRHTKHPERRGYGLKDTATNVSLELANGFILRFTEVLGGAALVVVAAQITPLHWGTSNPVAWLIVLLLADLAYYWEHRAAHRVRLFWTTHSVHHSSQNFNLTTNYRLGLFGAMDLLGQLWYVPIALLGAPVQTIFLAKSLTILVQIPLHTERVNQMWRPIEYLFNTPSHHRVHHGANNPYLDKNFGGMFIFWDRLFGTYAHEVARVEFGLVHPVGSHNPLKVYTHEIRALAGDLRHARGPREWAGYLFGPPGWQPRRVAVAESEPTVQPAS</sequence>
<dbReference type="InterPro" id="IPR051689">
    <property type="entry name" value="Sterol_desaturase/TMEM195"/>
</dbReference>
<feature type="transmembrane region" description="Helical" evidence="7">
    <location>
        <begin position="61"/>
        <end position="79"/>
    </location>
</feature>
<dbReference type="OrthoDB" id="9770329at2"/>
<evidence type="ECO:0000259" key="8">
    <source>
        <dbReference type="Pfam" id="PF04116"/>
    </source>
</evidence>
<dbReference type="AlphaFoldDB" id="A0A3A4K0V1"/>
<dbReference type="EMBL" id="QZFU01000036">
    <property type="protein sequence ID" value="RJO70933.1"/>
    <property type="molecule type" value="Genomic_DNA"/>
</dbReference>
<name>A0A3A4K0V1_9NOCA</name>